<dbReference type="WBParaSite" id="jg5938">
    <property type="protein sequence ID" value="jg5938"/>
    <property type="gene ID" value="jg5938"/>
</dbReference>
<protein>
    <submittedName>
        <fullName evidence="2">Uncharacterized protein</fullName>
    </submittedName>
</protein>
<accession>A0A915EGY4</accession>
<keyword evidence="1" id="KW-1185">Reference proteome</keyword>
<sequence>MRKPFCTFVFDNFPCLQQYANISYRFGYSTDEAPRASGRLGSGMHAETAQMIQSEELHASVSARNSVVKVVVVHTGHSIEAPD</sequence>
<dbReference type="Proteomes" id="UP000887574">
    <property type="component" value="Unplaced"/>
</dbReference>
<dbReference type="AlphaFoldDB" id="A0A915EGY4"/>
<reference evidence="2" key="1">
    <citation type="submission" date="2022-11" db="UniProtKB">
        <authorList>
            <consortium name="WormBaseParasite"/>
        </authorList>
    </citation>
    <scope>IDENTIFICATION</scope>
</reference>
<proteinExistence type="predicted"/>
<evidence type="ECO:0000313" key="2">
    <source>
        <dbReference type="WBParaSite" id="jg5938"/>
    </source>
</evidence>
<evidence type="ECO:0000313" key="1">
    <source>
        <dbReference type="Proteomes" id="UP000887574"/>
    </source>
</evidence>
<organism evidence="1 2">
    <name type="scientific">Ditylenchus dipsaci</name>
    <dbReference type="NCBI Taxonomy" id="166011"/>
    <lineage>
        <taxon>Eukaryota</taxon>
        <taxon>Metazoa</taxon>
        <taxon>Ecdysozoa</taxon>
        <taxon>Nematoda</taxon>
        <taxon>Chromadorea</taxon>
        <taxon>Rhabditida</taxon>
        <taxon>Tylenchina</taxon>
        <taxon>Tylenchomorpha</taxon>
        <taxon>Sphaerularioidea</taxon>
        <taxon>Anguinidae</taxon>
        <taxon>Anguininae</taxon>
        <taxon>Ditylenchus</taxon>
    </lineage>
</organism>
<name>A0A915EGY4_9BILA</name>